<gene>
    <name evidence="2" type="ORF">ACED38_13150</name>
</gene>
<protein>
    <submittedName>
        <fullName evidence="2">Uncharacterized protein</fullName>
    </submittedName>
</protein>
<accession>A0ABV4M8H6</accession>
<dbReference type="Proteomes" id="UP001569153">
    <property type="component" value="Unassembled WGS sequence"/>
</dbReference>
<evidence type="ECO:0000256" key="1">
    <source>
        <dbReference type="SAM" id="SignalP"/>
    </source>
</evidence>
<organism evidence="2 3">
    <name type="scientific">Vibrio cortegadensis</name>
    <dbReference type="NCBI Taxonomy" id="1328770"/>
    <lineage>
        <taxon>Bacteria</taxon>
        <taxon>Pseudomonadati</taxon>
        <taxon>Pseudomonadota</taxon>
        <taxon>Gammaproteobacteria</taxon>
        <taxon>Vibrionales</taxon>
        <taxon>Vibrionaceae</taxon>
        <taxon>Vibrio</taxon>
    </lineage>
</organism>
<reference evidence="2 3" key="1">
    <citation type="submission" date="2024-06" db="EMBL/GenBank/DDBJ databases">
        <authorList>
            <person name="Steensen K."/>
            <person name="Seneca J."/>
            <person name="Bartlau N."/>
            <person name="Yu A.X."/>
            <person name="Polz M.F."/>
        </authorList>
    </citation>
    <scope>NUCLEOTIDE SEQUENCE [LARGE SCALE GENOMIC DNA]</scope>
    <source>
        <strain evidence="2 3">FF146</strain>
    </source>
</reference>
<feature type="signal peptide" evidence="1">
    <location>
        <begin position="1"/>
        <end position="23"/>
    </location>
</feature>
<keyword evidence="1" id="KW-0732">Signal</keyword>
<name>A0ABV4M8H6_9VIBR</name>
<comment type="caution">
    <text evidence="2">The sequence shown here is derived from an EMBL/GenBank/DDBJ whole genome shotgun (WGS) entry which is preliminary data.</text>
</comment>
<evidence type="ECO:0000313" key="2">
    <source>
        <dbReference type="EMBL" id="MEZ8195821.1"/>
    </source>
</evidence>
<dbReference type="EMBL" id="JBGOOT010000009">
    <property type="protein sequence ID" value="MEZ8195821.1"/>
    <property type="molecule type" value="Genomic_DNA"/>
</dbReference>
<keyword evidence="3" id="KW-1185">Reference proteome</keyword>
<dbReference type="RefSeq" id="WP_371730630.1">
    <property type="nucleotide sequence ID" value="NZ_JBGOOT010000009.1"/>
</dbReference>
<evidence type="ECO:0000313" key="3">
    <source>
        <dbReference type="Proteomes" id="UP001569153"/>
    </source>
</evidence>
<feature type="chain" id="PRO_5045768630" evidence="1">
    <location>
        <begin position="24"/>
        <end position="80"/>
    </location>
</feature>
<proteinExistence type="predicted"/>
<sequence>MKRLILNITFLVFMALGSMNAMAHDSTVKYGIAISHDGEQIAYGKSGSGETALLLPLATKSLLRFAPDSDRIPASELSRN</sequence>